<gene>
    <name evidence="1" type="ORF">CUJ86_06480</name>
</gene>
<sequence length="152" mass="16476">MRRADREITDQAELEMALNEAVYATFALCGDDGPYAVPLNFAHHCGAIYIHSALEGRKVEILRENPVVGFSAVVGAELLPAETPCGWGMRYHSVCGTGTAEMIDDSAEKARALNLIMAKYSGRGGHAFTEEVLAMVCVFRIRIIGMTGKRVG</sequence>
<accession>A0A483CPF6</accession>
<dbReference type="PANTHER" id="PTHR34071">
    <property type="entry name" value="5-NITROIMIDAZOLE ANTIBIOTICS RESISTANCE PROTEIN, NIMA-FAMILY-RELATED PROTEIN-RELATED"/>
    <property type="match status" value="1"/>
</dbReference>
<dbReference type="OrthoDB" id="953at2157"/>
<evidence type="ECO:0000313" key="2">
    <source>
        <dbReference type="Proteomes" id="UP000292580"/>
    </source>
</evidence>
<protein>
    <submittedName>
        <fullName evidence="1">Pyridoxamine 5'-phosphate oxidase family protein</fullName>
    </submittedName>
</protein>
<name>A0A483CPF6_9EURY</name>
<comment type="caution">
    <text evidence="1">The sequence shown here is derived from an EMBL/GenBank/DDBJ whole genome shotgun (WGS) entry which is preliminary data.</text>
</comment>
<dbReference type="Pfam" id="PF12900">
    <property type="entry name" value="Pyridox_ox_2"/>
    <property type="match status" value="1"/>
</dbReference>
<dbReference type="EMBL" id="PGCL01000002">
    <property type="protein sequence ID" value="TAJ44922.1"/>
    <property type="molecule type" value="Genomic_DNA"/>
</dbReference>
<dbReference type="PANTHER" id="PTHR34071:SF2">
    <property type="entry name" value="FLAVIN-NUCLEOTIDE-BINDING PROTEIN"/>
    <property type="match status" value="1"/>
</dbReference>
<dbReference type="InterPro" id="IPR024747">
    <property type="entry name" value="Pyridox_Oxase-rel"/>
</dbReference>
<keyword evidence="2" id="KW-1185">Reference proteome</keyword>
<dbReference type="InterPro" id="IPR012349">
    <property type="entry name" value="Split_barrel_FMN-bd"/>
</dbReference>
<organism evidence="1 2">
    <name type="scientific">Methanofollis fontis</name>
    <dbReference type="NCBI Taxonomy" id="2052832"/>
    <lineage>
        <taxon>Archaea</taxon>
        <taxon>Methanobacteriati</taxon>
        <taxon>Methanobacteriota</taxon>
        <taxon>Stenosarchaea group</taxon>
        <taxon>Methanomicrobia</taxon>
        <taxon>Methanomicrobiales</taxon>
        <taxon>Methanomicrobiaceae</taxon>
        <taxon>Methanofollis</taxon>
    </lineage>
</organism>
<proteinExistence type="predicted"/>
<dbReference type="Gene3D" id="2.30.110.10">
    <property type="entry name" value="Electron Transport, Fmn-binding Protein, Chain A"/>
    <property type="match status" value="1"/>
</dbReference>
<reference evidence="1 2" key="1">
    <citation type="submission" date="2017-11" db="EMBL/GenBank/DDBJ databases">
        <title>Isolation and Characterization of Methanofollis Species from Methane Seep Offshore SW Taiwan.</title>
        <authorList>
            <person name="Teng N.-H."/>
            <person name="Lai M.-C."/>
            <person name="Chen S.-C."/>
        </authorList>
    </citation>
    <scope>NUCLEOTIDE SEQUENCE [LARGE SCALE GENOMIC DNA]</scope>
    <source>
        <strain evidence="1 2">FWC-SCC2</strain>
    </source>
</reference>
<dbReference type="Proteomes" id="UP000292580">
    <property type="component" value="Unassembled WGS sequence"/>
</dbReference>
<evidence type="ECO:0000313" key="1">
    <source>
        <dbReference type="EMBL" id="TAJ44922.1"/>
    </source>
</evidence>
<dbReference type="SUPFAM" id="SSF50475">
    <property type="entry name" value="FMN-binding split barrel"/>
    <property type="match status" value="1"/>
</dbReference>
<dbReference type="RefSeq" id="WP_130646734.1">
    <property type="nucleotide sequence ID" value="NZ_PGCL01000002.1"/>
</dbReference>
<dbReference type="AlphaFoldDB" id="A0A483CPF6"/>